<evidence type="ECO:0000256" key="1">
    <source>
        <dbReference type="PROSITE-ProRule" id="PRU00047"/>
    </source>
</evidence>
<evidence type="ECO:0000259" key="3">
    <source>
        <dbReference type="PROSITE" id="PS50158"/>
    </source>
</evidence>
<organism evidence="4 5">
    <name type="scientific">Paspalum notatum var. saurae</name>
    <dbReference type="NCBI Taxonomy" id="547442"/>
    <lineage>
        <taxon>Eukaryota</taxon>
        <taxon>Viridiplantae</taxon>
        <taxon>Streptophyta</taxon>
        <taxon>Embryophyta</taxon>
        <taxon>Tracheophyta</taxon>
        <taxon>Spermatophyta</taxon>
        <taxon>Magnoliopsida</taxon>
        <taxon>Liliopsida</taxon>
        <taxon>Poales</taxon>
        <taxon>Poaceae</taxon>
        <taxon>PACMAD clade</taxon>
        <taxon>Panicoideae</taxon>
        <taxon>Andropogonodae</taxon>
        <taxon>Paspaleae</taxon>
        <taxon>Paspalinae</taxon>
        <taxon>Paspalum</taxon>
    </lineage>
</organism>
<dbReference type="EMBL" id="CP144751">
    <property type="protein sequence ID" value="WVZ84128.1"/>
    <property type="molecule type" value="Genomic_DNA"/>
</dbReference>
<sequence length="228" mass="25833">KEEELEALDGDQLCLLSNKFLRLYSNRISRKRGDKLQCYECGKTDHFIADCPQRRAQEKYSAGKDHKYKGEYTSDKKKGKYKGDKKKWPYFSKREFVKQYQKHAQERNRVLLTSLSNCDGTSSDSGSDSDDDGEKKIVGHAGLCFFGEEVGYCTMVIKGDQADSIDSGICNSSSTDPKVSDDENDEEAMFTALKNQDRLLRVAAKDLRLANAKLVLLPMRLNALIVKF</sequence>
<dbReference type="SUPFAM" id="SSF57756">
    <property type="entry name" value="Retrovirus zinc finger-like domains"/>
    <property type="match status" value="1"/>
</dbReference>
<name>A0AAQ3U2P9_PASNO</name>
<protein>
    <recommendedName>
        <fullName evidence="3">CCHC-type domain-containing protein</fullName>
    </recommendedName>
</protein>
<keyword evidence="1" id="KW-0863">Zinc-finger</keyword>
<dbReference type="PROSITE" id="PS50158">
    <property type="entry name" value="ZF_CCHC"/>
    <property type="match status" value="1"/>
</dbReference>
<evidence type="ECO:0000313" key="4">
    <source>
        <dbReference type="EMBL" id="WVZ84128.1"/>
    </source>
</evidence>
<feature type="region of interest" description="Disordered" evidence="2">
    <location>
        <begin position="59"/>
        <end position="82"/>
    </location>
</feature>
<dbReference type="GO" id="GO:0003676">
    <property type="term" value="F:nucleic acid binding"/>
    <property type="evidence" value="ECO:0007669"/>
    <property type="project" value="InterPro"/>
</dbReference>
<keyword evidence="1" id="KW-0479">Metal-binding</keyword>
<gene>
    <name evidence="4" type="ORF">U9M48_031189</name>
</gene>
<proteinExistence type="predicted"/>
<dbReference type="SMART" id="SM00343">
    <property type="entry name" value="ZnF_C2HC"/>
    <property type="match status" value="1"/>
</dbReference>
<feature type="non-terminal residue" evidence="4">
    <location>
        <position position="1"/>
    </location>
</feature>
<dbReference type="GO" id="GO:0008270">
    <property type="term" value="F:zinc ion binding"/>
    <property type="evidence" value="ECO:0007669"/>
    <property type="project" value="UniProtKB-KW"/>
</dbReference>
<dbReference type="AlphaFoldDB" id="A0AAQ3U2P9"/>
<evidence type="ECO:0000313" key="5">
    <source>
        <dbReference type="Proteomes" id="UP001341281"/>
    </source>
</evidence>
<feature type="domain" description="CCHC-type" evidence="3">
    <location>
        <begin position="38"/>
        <end position="53"/>
    </location>
</feature>
<feature type="compositionally biased region" description="Basic and acidic residues" evidence="2">
    <location>
        <begin position="59"/>
        <end position="76"/>
    </location>
</feature>
<evidence type="ECO:0000256" key="2">
    <source>
        <dbReference type="SAM" id="MobiDB-lite"/>
    </source>
</evidence>
<dbReference type="InterPro" id="IPR001878">
    <property type="entry name" value="Znf_CCHC"/>
</dbReference>
<dbReference type="Pfam" id="PF00098">
    <property type="entry name" value="zf-CCHC"/>
    <property type="match status" value="1"/>
</dbReference>
<keyword evidence="1" id="KW-0862">Zinc</keyword>
<dbReference type="Proteomes" id="UP001341281">
    <property type="component" value="Chromosome 07"/>
</dbReference>
<keyword evidence="5" id="KW-1185">Reference proteome</keyword>
<reference evidence="4 5" key="1">
    <citation type="submission" date="2024-02" db="EMBL/GenBank/DDBJ databases">
        <title>High-quality chromosome-scale genome assembly of Pensacola bahiagrass (Paspalum notatum Flugge var. saurae).</title>
        <authorList>
            <person name="Vega J.M."/>
            <person name="Podio M."/>
            <person name="Orjuela J."/>
            <person name="Siena L.A."/>
            <person name="Pessino S.C."/>
            <person name="Combes M.C."/>
            <person name="Mariac C."/>
            <person name="Albertini E."/>
            <person name="Pupilli F."/>
            <person name="Ortiz J.P.A."/>
            <person name="Leblanc O."/>
        </authorList>
    </citation>
    <scope>NUCLEOTIDE SEQUENCE [LARGE SCALE GENOMIC DNA]</scope>
    <source>
        <strain evidence="4">R1</strain>
        <tissue evidence="4">Leaf</tissue>
    </source>
</reference>
<dbReference type="InterPro" id="IPR036875">
    <property type="entry name" value="Znf_CCHC_sf"/>
</dbReference>
<accession>A0AAQ3U2P9</accession>
<dbReference type="Gene3D" id="4.10.60.10">
    <property type="entry name" value="Zinc finger, CCHC-type"/>
    <property type="match status" value="1"/>
</dbReference>